<evidence type="ECO:0000256" key="12">
    <source>
        <dbReference type="ARBA" id="ARBA00048988"/>
    </source>
</evidence>
<dbReference type="SUPFAM" id="SSF52540">
    <property type="entry name" value="P-loop containing nucleoside triphosphate hydrolases"/>
    <property type="match status" value="2"/>
</dbReference>
<dbReference type="Pfam" id="PF00271">
    <property type="entry name" value="Helicase_C"/>
    <property type="match status" value="1"/>
</dbReference>
<dbReference type="Pfam" id="PF01336">
    <property type="entry name" value="tRNA_anti-codon"/>
    <property type="match status" value="1"/>
</dbReference>
<keyword evidence="10" id="KW-0413">Isomerase</keyword>
<feature type="domain" description="Helicase C-terminal" evidence="15">
    <location>
        <begin position="472"/>
        <end position="631"/>
    </location>
</feature>
<dbReference type="InterPro" id="IPR014001">
    <property type="entry name" value="Helicase_ATP-bd"/>
</dbReference>
<dbReference type="GO" id="GO:0006310">
    <property type="term" value="P:DNA recombination"/>
    <property type="evidence" value="ECO:0007669"/>
    <property type="project" value="UniProtKB-UniRule"/>
</dbReference>
<dbReference type="InterPro" id="IPR004609">
    <property type="entry name" value="ATP-dep_DNA_helicase_RecG"/>
</dbReference>
<dbReference type="SUPFAM" id="SSF50249">
    <property type="entry name" value="Nucleic acid-binding proteins"/>
    <property type="match status" value="1"/>
</dbReference>
<dbReference type="AlphaFoldDB" id="A0A5P9JXL0"/>
<protein>
    <recommendedName>
        <fullName evidence="13">ATP-dependent DNA helicase RecG</fullName>
        <ecNumber evidence="13">5.6.2.4</ecNumber>
    </recommendedName>
</protein>
<evidence type="ECO:0000256" key="11">
    <source>
        <dbReference type="ARBA" id="ARBA00034617"/>
    </source>
</evidence>
<dbReference type="NCBIfam" id="NF008164">
    <property type="entry name" value="PRK10917.1-2"/>
    <property type="match status" value="1"/>
</dbReference>
<dbReference type="Gene3D" id="2.40.50.140">
    <property type="entry name" value="Nucleic acid-binding proteins"/>
    <property type="match status" value="1"/>
</dbReference>
<evidence type="ECO:0000256" key="5">
    <source>
        <dbReference type="ARBA" id="ARBA00022806"/>
    </source>
</evidence>
<evidence type="ECO:0000256" key="8">
    <source>
        <dbReference type="ARBA" id="ARBA00023172"/>
    </source>
</evidence>
<accession>A0A5P9JXL0</accession>
<keyword evidence="2 13" id="KW-0547">Nucleotide-binding</keyword>
<evidence type="ECO:0000256" key="6">
    <source>
        <dbReference type="ARBA" id="ARBA00022840"/>
    </source>
</evidence>
<evidence type="ECO:0000259" key="14">
    <source>
        <dbReference type="PROSITE" id="PS51192"/>
    </source>
</evidence>
<dbReference type="InterPro" id="IPR012340">
    <property type="entry name" value="NA-bd_OB-fold"/>
</dbReference>
<keyword evidence="17" id="KW-1185">Reference proteome</keyword>
<dbReference type="EMBL" id="CP045423">
    <property type="protein sequence ID" value="QFU16488.1"/>
    <property type="molecule type" value="Genomic_DNA"/>
</dbReference>
<keyword evidence="8 13" id="KW-0233">DNA recombination</keyword>
<comment type="catalytic activity">
    <reaction evidence="11 13">
        <text>Couples ATP hydrolysis with the unwinding of duplex DNA by translocating in the 3'-5' direction.</text>
        <dbReference type="EC" id="5.6.2.4"/>
    </reaction>
</comment>
<proteinExistence type="inferred from homology"/>
<dbReference type="InterPro" id="IPR047112">
    <property type="entry name" value="RecG/Mfd"/>
</dbReference>
<keyword evidence="7" id="KW-0238">DNA-binding</keyword>
<dbReference type="SMART" id="SM00490">
    <property type="entry name" value="HELICc"/>
    <property type="match status" value="1"/>
</dbReference>
<evidence type="ECO:0000256" key="1">
    <source>
        <dbReference type="ARBA" id="ARBA00007504"/>
    </source>
</evidence>
<dbReference type="Proteomes" id="UP000325614">
    <property type="component" value="Chromosome"/>
</dbReference>
<dbReference type="GO" id="GO:0005524">
    <property type="term" value="F:ATP binding"/>
    <property type="evidence" value="ECO:0007669"/>
    <property type="project" value="UniProtKB-KW"/>
</dbReference>
<dbReference type="PROSITE" id="PS51192">
    <property type="entry name" value="HELICASE_ATP_BIND_1"/>
    <property type="match status" value="1"/>
</dbReference>
<dbReference type="GO" id="GO:0006281">
    <property type="term" value="P:DNA repair"/>
    <property type="evidence" value="ECO:0007669"/>
    <property type="project" value="UniProtKB-UniRule"/>
</dbReference>
<dbReference type="NCBIfam" id="NF008168">
    <property type="entry name" value="PRK10917.2-2"/>
    <property type="match status" value="1"/>
</dbReference>
<dbReference type="InterPro" id="IPR045562">
    <property type="entry name" value="RecG_dom3_C"/>
</dbReference>
<dbReference type="GO" id="GO:0016887">
    <property type="term" value="F:ATP hydrolysis activity"/>
    <property type="evidence" value="ECO:0007669"/>
    <property type="project" value="RHEA"/>
</dbReference>
<dbReference type="CDD" id="cd04488">
    <property type="entry name" value="RecG_wedge_OBF"/>
    <property type="match status" value="1"/>
</dbReference>
<dbReference type="Gene3D" id="3.40.50.300">
    <property type="entry name" value="P-loop containing nucleotide triphosphate hydrolases"/>
    <property type="match status" value="2"/>
</dbReference>
<evidence type="ECO:0000313" key="16">
    <source>
        <dbReference type="EMBL" id="QFU16488.1"/>
    </source>
</evidence>
<evidence type="ECO:0000256" key="4">
    <source>
        <dbReference type="ARBA" id="ARBA00022801"/>
    </source>
</evidence>
<dbReference type="Pfam" id="PF00270">
    <property type="entry name" value="DEAD"/>
    <property type="match status" value="1"/>
</dbReference>
<evidence type="ECO:0000256" key="3">
    <source>
        <dbReference type="ARBA" id="ARBA00022763"/>
    </source>
</evidence>
<evidence type="ECO:0000259" key="15">
    <source>
        <dbReference type="PROSITE" id="PS51194"/>
    </source>
</evidence>
<feature type="domain" description="Helicase ATP-binding" evidence="14">
    <location>
        <begin position="292"/>
        <end position="453"/>
    </location>
</feature>
<dbReference type="InterPro" id="IPR004365">
    <property type="entry name" value="NA-bd_OB_tRNA"/>
</dbReference>
<keyword evidence="9 13" id="KW-0234">DNA repair</keyword>
<dbReference type="KEGG" id="mico:GDR74_09735"/>
<name>A0A5P9JXL0_9HYPH</name>
<evidence type="ECO:0000256" key="13">
    <source>
        <dbReference type="RuleBase" id="RU363016"/>
    </source>
</evidence>
<evidence type="ECO:0000313" key="17">
    <source>
        <dbReference type="Proteomes" id="UP000325614"/>
    </source>
</evidence>
<evidence type="ECO:0000256" key="9">
    <source>
        <dbReference type="ARBA" id="ARBA00023204"/>
    </source>
</evidence>
<dbReference type="InterPro" id="IPR011545">
    <property type="entry name" value="DEAD/DEAH_box_helicase_dom"/>
</dbReference>
<evidence type="ECO:0000256" key="10">
    <source>
        <dbReference type="ARBA" id="ARBA00023235"/>
    </source>
</evidence>
<dbReference type="PANTHER" id="PTHR47964">
    <property type="entry name" value="ATP-DEPENDENT DNA HELICASE HOMOLOG RECG, CHLOROPLASTIC"/>
    <property type="match status" value="1"/>
</dbReference>
<evidence type="ECO:0000256" key="7">
    <source>
        <dbReference type="ARBA" id="ARBA00023125"/>
    </source>
</evidence>
<keyword evidence="4 13" id="KW-0378">Hydrolase</keyword>
<organism evidence="16 17">
    <name type="scientific">Microvirga thermotolerans</name>
    <dbReference type="NCBI Taxonomy" id="2651334"/>
    <lineage>
        <taxon>Bacteria</taxon>
        <taxon>Pseudomonadati</taxon>
        <taxon>Pseudomonadota</taxon>
        <taxon>Alphaproteobacteria</taxon>
        <taxon>Hyphomicrobiales</taxon>
        <taxon>Methylobacteriaceae</taxon>
        <taxon>Microvirga</taxon>
    </lineage>
</organism>
<dbReference type="PANTHER" id="PTHR47964:SF1">
    <property type="entry name" value="ATP-DEPENDENT DNA HELICASE HOMOLOG RECG, CHLOROPLASTIC"/>
    <property type="match status" value="1"/>
</dbReference>
<keyword evidence="5 13" id="KW-0347">Helicase</keyword>
<sequence>MSLRPSILDPLFAPASTLPGVGPKIAPLLDRLLGEPGRPARVVDLLFHLPSGGIAREMKGSIADAPIGEPVTLAVTVAAHRPPPPGRRAPYRILVEDETGDVVLVFFNGQKARLEKLLPVGQRRYVSGKIELWDGMRQMVHPDRILDEKGIGSLPAVEAVYGLTEGLSSRMVGRYVGAALERVPALPEWQDPAWISRNALPALPEALALIHRPEDARSLSEEALAKAPPRRRLAYDELLASQLALALVRSRMRRLPGRTNAGDGHLVEKIRRALPFGLTGSQERAVADIRRDLVADKRMLRLLQGDVGSGKTVVGLLAMASAIEAGRQAALMAPTEILARQHYERIAPMAREAGLTVALLTGRDKGAERRAVLAGLADGSIQIAVGTHALFQEGVVFHDLGLAVVDEQHRFGVHQRLALGAKGEAVDILVMTATPIPRTLALTYFGDMDVSVLDEKPAGRKPIATKLISIERLDEIVGAIGRALANGDQVYWVCPLVGESETVDLAAAEERFEELRSVFGDRVGLVHGKLPGREKDAAMERFARGETRILVSTTVIEVGVDVPQATVMVIEHAERFGLAQLHQLRGRIGRGSRASTCLLVYKGPLGQTAQARLEMMRQTEDGFRIAEEDLRLRGEGEVLGTRQSGLPGFKLARLDVDGDLLAAARDDARLIVERDPELVSERGRALRILLYLFERDAAIRLLRAG</sequence>
<dbReference type="PROSITE" id="PS51194">
    <property type="entry name" value="HELICASE_CTER"/>
    <property type="match status" value="1"/>
</dbReference>
<keyword evidence="6 13" id="KW-0067">ATP-binding</keyword>
<dbReference type="RefSeq" id="WP_152586131.1">
    <property type="nucleotide sequence ID" value="NZ_CP045423.1"/>
</dbReference>
<reference evidence="16 17" key="1">
    <citation type="submission" date="2019-10" db="EMBL/GenBank/DDBJ databases">
        <title>Isolation, Identification of Microvirga thermotolerans HR1, a novel thermophilic bacterium and Comparative Genomics of the genus Microvirga.</title>
        <authorList>
            <person name="Li J."/>
            <person name="Zhang W."/>
            <person name="Lin M."/>
            <person name="Wang J."/>
        </authorList>
    </citation>
    <scope>NUCLEOTIDE SEQUENCE [LARGE SCALE GENOMIC DNA]</scope>
    <source>
        <strain evidence="16 17">HR1</strain>
    </source>
</reference>
<dbReference type="EC" id="5.6.2.4" evidence="13"/>
<dbReference type="GO" id="GO:0043138">
    <property type="term" value="F:3'-5' DNA helicase activity"/>
    <property type="evidence" value="ECO:0007669"/>
    <property type="project" value="UniProtKB-EC"/>
</dbReference>
<dbReference type="NCBIfam" id="TIGR00643">
    <property type="entry name" value="recG"/>
    <property type="match status" value="1"/>
</dbReference>
<evidence type="ECO:0000256" key="2">
    <source>
        <dbReference type="ARBA" id="ARBA00022741"/>
    </source>
</evidence>
<dbReference type="Pfam" id="PF19833">
    <property type="entry name" value="RecG_dom3_C"/>
    <property type="match status" value="1"/>
</dbReference>
<gene>
    <name evidence="16" type="primary">recG</name>
    <name evidence="16" type="ORF">GDR74_09735</name>
</gene>
<dbReference type="InterPro" id="IPR027417">
    <property type="entry name" value="P-loop_NTPase"/>
</dbReference>
<dbReference type="GO" id="GO:0003677">
    <property type="term" value="F:DNA binding"/>
    <property type="evidence" value="ECO:0007669"/>
    <property type="project" value="UniProtKB-KW"/>
</dbReference>
<comment type="similarity">
    <text evidence="1 13">Belongs to the helicase family. RecG subfamily.</text>
</comment>
<keyword evidence="3 13" id="KW-0227">DNA damage</keyword>
<dbReference type="CDD" id="cd17992">
    <property type="entry name" value="DEXHc_RecG"/>
    <property type="match status" value="1"/>
</dbReference>
<dbReference type="InterPro" id="IPR001650">
    <property type="entry name" value="Helicase_C-like"/>
</dbReference>
<comment type="catalytic activity">
    <reaction evidence="12 13">
        <text>ATP + H2O = ADP + phosphate + H(+)</text>
        <dbReference type="Rhea" id="RHEA:13065"/>
        <dbReference type="ChEBI" id="CHEBI:15377"/>
        <dbReference type="ChEBI" id="CHEBI:15378"/>
        <dbReference type="ChEBI" id="CHEBI:30616"/>
        <dbReference type="ChEBI" id="CHEBI:43474"/>
        <dbReference type="ChEBI" id="CHEBI:456216"/>
        <dbReference type="EC" id="5.6.2.4"/>
    </reaction>
</comment>
<dbReference type="SMART" id="SM00487">
    <property type="entry name" value="DEXDc"/>
    <property type="match status" value="1"/>
</dbReference>
<comment type="function">
    <text evidence="13">Plays a critical role in recombination and DNA repair. Helps process Holliday junction intermediates to mature products by catalyzing branch migration. Has replication fork regression activity, unwinds stalled or blocked replication forks to make a HJ that can be resolved. Has a DNA unwinding activity characteristic of a DNA helicase with 3'-5' polarity.</text>
</comment>